<dbReference type="Proteomes" id="UP001162131">
    <property type="component" value="Unassembled WGS sequence"/>
</dbReference>
<dbReference type="EMBL" id="CAJZBQ010000020">
    <property type="protein sequence ID" value="CAG9317975.1"/>
    <property type="molecule type" value="Genomic_DNA"/>
</dbReference>
<dbReference type="InterPro" id="IPR002048">
    <property type="entry name" value="EF_hand_dom"/>
</dbReference>
<dbReference type="GO" id="GO:0005509">
    <property type="term" value="F:calcium ion binding"/>
    <property type="evidence" value="ECO:0007669"/>
    <property type="project" value="InterPro"/>
</dbReference>
<proteinExistence type="predicted"/>
<dbReference type="InterPro" id="IPR011992">
    <property type="entry name" value="EF-hand-dom_pair"/>
</dbReference>
<feature type="domain" description="EF-hand" evidence="1">
    <location>
        <begin position="58"/>
        <end position="93"/>
    </location>
</feature>
<comment type="caution">
    <text evidence="2">The sequence shown here is derived from an EMBL/GenBank/DDBJ whole genome shotgun (WGS) entry which is preliminary data.</text>
</comment>
<dbReference type="Gene3D" id="1.10.238.10">
    <property type="entry name" value="EF-hand"/>
    <property type="match status" value="1"/>
</dbReference>
<dbReference type="AlphaFoldDB" id="A0AAU9IVB6"/>
<organism evidence="2 3">
    <name type="scientific">Blepharisma stoltei</name>
    <dbReference type="NCBI Taxonomy" id="1481888"/>
    <lineage>
        <taxon>Eukaryota</taxon>
        <taxon>Sar</taxon>
        <taxon>Alveolata</taxon>
        <taxon>Ciliophora</taxon>
        <taxon>Postciliodesmatophora</taxon>
        <taxon>Heterotrichea</taxon>
        <taxon>Heterotrichida</taxon>
        <taxon>Blepharismidae</taxon>
        <taxon>Blepharisma</taxon>
    </lineage>
</organism>
<name>A0AAU9IVB6_9CILI</name>
<sequence length="102" mass="12047">MMAFDLEEMRKIAEDEEKLGLLAKIAFERLDANRRGYLAKGDIRSLFQEVSDEIELPISDTDLDEIFVEIDENSDSRVYMDEFKKFLREMIIYLANKNNNLF</sequence>
<evidence type="ECO:0000313" key="3">
    <source>
        <dbReference type="Proteomes" id="UP001162131"/>
    </source>
</evidence>
<reference evidence="2" key="1">
    <citation type="submission" date="2021-09" db="EMBL/GenBank/DDBJ databases">
        <authorList>
            <consortium name="AG Swart"/>
            <person name="Singh M."/>
            <person name="Singh A."/>
            <person name="Seah K."/>
            <person name="Emmerich C."/>
        </authorList>
    </citation>
    <scope>NUCLEOTIDE SEQUENCE</scope>
    <source>
        <strain evidence="2">ATCC30299</strain>
    </source>
</reference>
<gene>
    <name evidence="2" type="ORF">BSTOLATCC_MIC20460</name>
</gene>
<evidence type="ECO:0000259" key="1">
    <source>
        <dbReference type="PROSITE" id="PS50222"/>
    </source>
</evidence>
<dbReference type="Pfam" id="PF13499">
    <property type="entry name" value="EF-hand_7"/>
    <property type="match status" value="1"/>
</dbReference>
<dbReference type="PROSITE" id="PS50222">
    <property type="entry name" value="EF_HAND_2"/>
    <property type="match status" value="1"/>
</dbReference>
<evidence type="ECO:0000313" key="2">
    <source>
        <dbReference type="EMBL" id="CAG9317975.1"/>
    </source>
</evidence>
<protein>
    <recommendedName>
        <fullName evidence="1">EF-hand domain-containing protein</fullName>
    </recommendedName>
</protein>
<accession>A0AAU9IVB6</accession>
<dbReference type="SUPFAM" id="SSF47473">
    <property type="entry name" value="EF-hand"/>
    <property type="match status" value="1"/>
</dbReference>
<keyword evidence="3" id="KW-1185">Reference proteome</keyword>